<name>A0ABQ9YEI1_9EUKA</name>
<proteinExistence type="predicted"/>
<sequence>MNEPPNINLHPPLVSILKPNSQKNTPEKNTITEIIVNREPTIVLNEPYQYTEDDEREEFLEQLSLLRYEVSENPNNLTAKELLESLEAQLTPDNSLPSHPRPIIGLNVNEIREPLRPFSPTSPRGWMEVDELDSIRNQLSQSTQTNMDPCPPQTSKDSLPSSL</sequence>
<dbReference type="Proteomes" id="UP001281761">
    <property type="component" value="Unassembled WGS sequence"/>
</dbReference>
<dbReference type="EMBL" id="JARBJD010000012">
    <property type="protein sequence ID" value="KAK2962177.1"/>
    <property type="molecule type" value="Genomic_DNA"/>
</dbReference>
<comment type="caution">
    <text evidence="2">The sequence shown here is derived from an EMBL/GenBank/DDBJ whole genome shotgun (WGS) entry which is preliminary data.</text>
</comment>
<evidence type="ECO:0000313" key="3">
    <source>
        <dbReference type="Proteomes" id="UP001281761"/>
    </source>
</evidence>
<gene>
    <name evidence="2" type="ORF">BLNAU_2837</name>
</gene>
<keyword evidence="3" id="KW-1185">Reference proteome</keyword>
<feature type="region of interest" description="Disordered" evidence="1">
    <location>
        <begin position="137"/>
        <end position="163"/>
    </location>
</feature>
<feature type="region of interest" description="Disordered" evidence="1">
    <location>
        <begin position="1"/>
        <end position="26"/>
    </location>
</feature>
<organism evidence="2 3">
    <name type="scientific">Blattamonas nauphoetae</name>
    <dbReference type="NCBI Taxonomy" id="2049346"/>
    <lineage>
        <taxon>Eukaryota</taxon>
        <taxon>Metamonada</taxon>
        <taxon>Preaxostyla</taxon>
        <taxon>Oxymonadida</taxon>
        <taxon>Blattamonas</taxon>
    </lineage>
</organism>
<evidence type="ECO:0000313" key="2">
    <source>
        <dbReference type="EMBL" id="KAK2962177.1"/>
    </source>
</evidence>
<reference evidence="2 3" key="1">
    <citation type="journal article" date="2022" name="bioRxiv">
        <title>Genomics of Preaxostyla Flagellates Illuminates Evolutionary Transitions and the Path Towards Mitochondrial Loss.</title>
        <authorList>
            <person name="Novak L.V.F."/>
            <person name="Treitli S.C."/>
            <person name="Pyrih J."/>
            <person name="Halakuc P."/>
            <person name="Pipaliya S.V."/>
            <person name="Vacek V."/>
            <person name="Brzon O."/>
            <person name="Soukal P."/>
            <person name="Eme L."/>
            <person name="Dacks J.B."/>
            <person name="Karnkowska A."/>
            <person name="Elias M."/>
            <person name="Hampl V."/>
        </authorList>
    </citation>
    <scope>NUCLEOTIDE SEQUENCE [LARGE SCALE GENOMIC DNA]</scope>
    <source>
        <strain evidence="2">NAU3</strain>
        <tissue evidence="2">Gut</tissue>
    </source>
</reference>
<protein>
    <submittedName>
        <fullName evidence="2">Uncharacterized protein</fullName>
    </submittedName>
</protein>
<evidence type="ECO:0000256" key="1">
    <source>
        <dbReference type="SAM" id="MobiDB-lite"/>
    </source>
</evidence>
<accession>A0ABQ9YEI1</accession>